<evidence type="ECO:0000313" key="2">
    <source>
        <dbReference type="EMBL" id="SDD08577.1"/>
    </source>
</evidence>
<protein>
    <submittedName>
        <fullName evidence="2">Uncharacterized protein</fullName>
    </submittedName>
</protein>
<accession>A0A1G6RX82</accession>
<reference evidence="2 3" key="1">
    <citation type="submission" date="2016-10" db="EMBL/GenBank/DDBJ databases">
        <authorList>
            <person name="de Groot N.N."/>
        </authorList>
    </citation>
    <scope>NUCLEOTIDE SEQUENCE [LARGE SCALE GENOMIC DNA]</scope>
    <source>
        <strain evidence="2 3">DSM 16619</strain>
    </source>
</reference>
<feature type="compositionally biased region" description="Basic residues" evidence="1">
    <location>
        <begin position="276"/>
        <end position="286"/>
    </location>
</feature>
<feature type="compositionally biased region" description="Basic and acidic residues" evidence="1">
    <location>
        <begin position="266"/>
        <end position="275"/>
    </location>
</feature>
<dbReference type="AlphaFoldDB" id="A0A1G6RX82"/>
<gene>
    <name evidence="2" type="ORF">SAMN05192589_104251</name>
</gene>
<proteinExistence type="predicted"/>
<dbReference type="STRING" id="187868.SAMN05192589_104251"/>
<sequence>MNANRITTTAGPFRDLLTLISISSCHVNCGAINAGNHNHIFGVNSVIVKAASLGRDNAICAGLNCVNVFCRTRSGCFSSICFAAPSISNTKLITSHALNLFRDGGTALRRSQHHFRHLCLFRVILISRQSHSSQNTDNRHNDHQFNQGKTLLQIALHISLQGGRLHIKPAEEFSRSVLISAGSMPRKQGQEHGQAASVTNPHRSIYVSSDKFVSHPCHKQMHALRSNACITASRSISLGRTPSPFPLMQADLRSSEAQAHPPSRLHSVEAAERPRRETKRTHGAAW</sequence>
<name>A0A1G6RX82_9BURK</name>
<organism evidence="2 3">
    <name type="scientific">Paracidovorax valerianellae</name>
    <dbReference type="NCBI Taxonomy" id="187868"/>
    <lineage>
        <taxon>Bacteria</taxon>
        <taxon>Pseudomonadati</taxon>
        <taxon>Pseudomonadota</taxon>
        <taxon>Betaproteobacteria</taxon>
        <taxon>Burkholderiales</taxon>
        <taxon>Comamonadaceae</taxon>
        <taxon>Paracidovorax</taxon>
    </lineage>
</organism>
<feature type="region of interest" description="Disordered" evidence="1">
    <location>
        <begin position="251"/>
        <end position="286"/>
    </location>
</feature>
<evidence type="ECO:0000313" key="3">
    <source>
        <dbReference type="Proteomes" id="UP000198781"/>
    </source>
</evidence>
<dbReference type="EMBL" id="FMZC01000004">
    <property type="protein sequence ID" value="SDD08577.1"/>
    <property type="molecule type" value="Genomic_DNA"/>
</dbReference>
<evidence type="ECO:0000256" key="1">
    <source>
        <dbReference type="SAM" id="MobiDB-lite"/>
    </source>
</evidence>
<dbReference type="Proteomes" id="UP000198781">
    <property type="component" value="Unassembled WGS sequence"/>
</dbReference>
<keyword evidence="3" id="KW-1185">Reference proteome</keyword>